<dbReference type="CDD" id="cd00609">
    <property type="entry name" value="AAT_like"/>
    <property type="match status" value="1"/>
</dbReference>
<dbReference type="RefSeq" id="WP_338549373.1">
    <property type="nucleotide sequence ID" value="NZ_CP146069.1"/>
</dbReference>
<dbReference type="Gene3D" id="3.90.1150.10">
    <property type="entry name" value="Aspartate Aminotransferase, domain 1"/>
    <property type="match status" value="1"/>
</dbReference>
<dbReference type="InterPro" id="IPR015424">
    <property type="entry name" value="PyrdxlP-dep_Trfase"/>
</dbReference>
<keyword evidence="2" id="KW-0808">Transferase</keyword>
<keyword evidence="3" id="KW-1185">Reference proteome</keyword>
<gene>
    <name evidence="2" type="ORF">RZ517_17405</name>
</gene>
<dbReference type="InterPro" id="IPR015421">
    <property type="entry name" value="PyrdxlP-dep_Trfase_major"/>
</dbReference>
<dbReference type="Proteomes" id="UP001364156">
    <property type="component" value="Chromosome"/>
</dbReference>
<dbReference type="InterPro" id="IPR004839">
    <property type="entry name" value="Aminotransferase_I/II_large"/>
</dbReference>
<evidence type="ECO:0000313" key="2">
    <source>
        <dbReference type="EMBL" id="WWR46518.1"/>
    </source>
</evidence>
<dbReference type="GO" id="GO:0008483">
    <property type="term" value="F:transaminase activity"/>
    <property type="evidence" value="ECO:0007669"/>
    <property type="project" value="UniProtKB-KW"/>
</dbReference>
<evidence type="ECO:0000259" key="1">
    <source>
        <dbReference type="Pfam" id="PF00155"/>
    </source>
</evidence>
<feature type="domain" description="Aminotransferase class I/classII large" evidence="1">
    <location>
        <begin position="52"/>
        <end position="357"/>
    </location>
</feature>
<reference evidence="2 3" key="1">
    <citation type="submission" date="2023-10" db="EMBL/GenBank/DDBJ databases">
        <title>Roseovarius strain S88 nov., isolated from a marine algae.</title>
        <authorList>
            <person name="Lee M.W."/>
            <person name="Lee J.K."/>
            <person name="Kim J.M."/>
            <person name="Choi D.G."/>
            <person name="Baek J.H."/>
            <person name="Bayburt H."/>
            <person name="Jung J.J."/>
            <person name="Han D.M."/>
            <person name="Jeon C.O."/>
        </authorList>
    </citation>
    <scope>NUCLEOTIDE SEQUENCE [LARGE SCALE GENOMIC DNA]</scope>
    <source>
        <strain evidence="2 3">S88</strain>
    </source>
</reference>
<dbReference type="PANTHER" id="PTHR43510:SF1">
    <property type="entry name" value="AMINOTRANSFERASE FUNCTION, HYPOTHETICAL (EUROFUNG)"/>
    <property type="match status" value="1"/>
</dbReference>
<dbReference type="SUPFAM" id="SSF53383">
    <property type="entry name" value="PLP-dependent transferases"/>
    <property type="match status" value="1"/>
</dbReference>
<dbReference type="Pfam" id="PF00155">
    <property type="entry name" value="Aminotran_1_2"/>
    <property type="match status" value="1"/>
</dbReference>
<organism evidence="2 3">
    <name type="scientific">Roseovarius phycicola</name>
    <dbReference type="NCBI Taxonomy" id="3080976"/>
    <lineage>
        <taxon>Bacteria</taxon>
        <taxon>Pseudomonadati</taxon>
        <taxon>Pseudomonadota</taxon>
        <taxon>Alphaproteobacteria</taxon>
        <taxon>Rhodobacterales</taxon>
        <taxon>Roseobacteraceae</taxon>
        <taxon>Roseovarius</taxon>
    </lineage>
</organism>
<proteinExistence type="predicted"/>
<keyword evidence="2" id="KW-0032">Aminotransferase</keyword>
<sequence>MTTLPDFRLEVHFNKWEFKARHHLTASDAESMSMSALLDMACAEDREVFETMWLGYTETYGAPELRDAIAETYAAQKRENVLCFAGASEGIFAANNVILDKDSHAIVVTPNYQSHESLPLAICEATGVPLDPDDDWSLDIDRVADSIRPNTRLLTINFPHNPTGKILPLDRYQALIELCRKHGIYILHDEIFHGLGPSTAQHLPFTADVYERGLSLGVMSKSYGLPGLRIGWIACQDTEVLSKMERMKHYLSICNSGPSEQLARIALRNRDKILARNCAIVDENLPKWEAFFARYPDLFDWQRPDGSCMAFPRYKGADGVERFAQSLVEEAGVLFLPSTIYRSDLGPTPTDRFRLGLGRKGLDEGLAALEAHIMQNSAH</sequence>
<dbReference type="PANTHER" id="PTHR43510">
    <property type="entry name" value="AMINOTRANSFERASE FUNCTION, HYPOTHETICAL (EUROFUNG)"/>
    <property type="match status" value="1"/>
</dbReference>
<accession>A0ABZ2HLI7</accession>
<name>A0ABZ2HLI7_9RHOB</name>
<protein>
    <submittedName>
        <fullName evidence="2">Pyridoxal phosphate-dependent aminotransferase</fullName>
    </submittedName>
</protein>
<dbReference type="InterPro" id="IPR015422">
    <property type="entry name" value="PyrdxlP-dep_Trfase_small"/>
</dbReference>
<evidence type="ECO:0000313" key="3">
    <source>
        <dbReference type="Proteomes" id="UP001364156"/>
    </source>
</evidence>
<dbReference type="EMBL" id="CP146069">
    <property type="protein sequence ID" value="WWR46518.1"/>
    <property type="molecule type" value="Genomic_DNA"/>
</dbReference>
<dbReference type="Gene3D" id="3.40.640.10">
    <property type="entry name" value="Type I PLP-dependent aspartate aminotransferase-like (Major domain)"/>
    <property type="match status" value="1"/>
</dbReference>